<evidence type="ECO:0000313" key="1">
    <source>
        <dbReference type="EMBL" id="KAK1132313.1"/>
    </source>
</evidence>
<sequence length="55" mass="6035">MSIKSTTAAQSDEKNMLLTENLGNAPLKAVPVMYDQSDPREKVLSLRNTVVAGDW</sequence>
<evidence type="ECO:0000313" key="2">
    <source>
        <dbReference type="Proteomes" id="UP001177670"/>
    </source>
</evidence>
<dbReference type="EMBL" id="JAHYIQ010000005">
    <property type="protein sequence ID" value="KAK1132313.1"/>
    <property type="molecule type" value="Genomic_DNA"/>
</dbReference>
<gene>
    <name evidence="1" type="ORF">K0M31_016424</name>
</gene>
<protein>
    <submittedName>
        <fullName evidence="1">Uncharacterized protein</fullName>
    </submittedName>
</protein>
<organism evidence="1 2">
    <name type="scientific">Melipona bicolor</name>
    <dbReference type="NCBI Taxonomy" id="60889"/>
    <lineage>
        <taxon>Eukaryota</taxon>
        <taxon>Metazoa</taxon>
        <taxon>Ecdysozoa</taxon>
        <taxon>Arthropoda</taxon>
        <taxon>Hexapoda</taxon>
        <taxon>Insecta</taxon>
        <taxon>Pterygota</taxon>
        <taxon>Neoptera</taxon>
        <taxon>Endopterygota</taxon>
        <taxon>Hymenoptera</taxon>
        <taxon>Apocrita</taxon>
        <taxon>Aculeata</taxon>
        <taxon>Apoidea</taxon>
        <taxon>Anthophila</taxon>
        <taxon>Apidae</taxon>
        <taxon>Melipona</taxon>
    </lineage>
</organism>
<accession>A0AA40KTG7</accession>
<dbReference type="AlphaFoldDB" id="A0AA40KTG7"/>
<keyword evidence="2" id="KW-1185">Reference proteome</keyword>
<name>A0AA40KTG7_9HYME</name>
<proteinExistence type="predicted"/>
<comment type="caution">
    <text evidence="1">The sequence shown here is derived from an EMBL/GenBank/DDBJ whole genome shotgun (WGS) entry which is preliminary data.</text>
</comment>
<dbReference type="Proteomes" id="UP001177670">
    <property type="component" value="Unassembled WGS sequence"/>
</dbReference>
<reference evidence="1" key="1">
    <citation type="submission" date="2021-10" db="EMBL/GenBank/DDBJ databases">
        <title>Melipona bicolor Genome sequencing and assembly.</title>
        <authorList>
            <person name="Araujo N.S."/>
            <person name="Arias M.C."/>
        </authorList>
    </citation>
    <scope>NUCLEOTIDE SEQUENCE</scope>
    <source>
        <strain evidence="1">USP_2M_L1-L4_2017</strain>
        <tissue evidence="1">Whole body</tissue>
    </source>
</reference>